<dbReference type="GO" id="GO:0005886">
    <property type="term" value="C:plasma membrane"/>
    <property type="evidence" value="ECO:0007669"/>
    <property type="project" value="UniProtKB-SubCell"/>
</dbReference>
<dbReference type="AlphaFoldDB" id="A0A6B0YVT0"/>
<evidence type="ECO:0000256" key="4">
    <source>
        <dbReference type="ARBA" id="ARBA00022692"/>
    </source>
</evidence>
<dbReference type="InterPro" id="IPR000515">
    <property type="entry name" value="MetI-like"/>
</dbReference>
<dbReference type="InterPro" id="IPR035906">
    <property type="entry name" value="MetI-like_sf"/>
</dbReference>
<feature type="domain" description="ABC transmembrane type-1" evidence="8">
    <location>
        <begin position="105"/>
        <end position="322"/>
    </location>
</feature>
<keyword evidence="5 7" id="KW-1133">Transmembrane helix</keyword>
<evidence type="ECO:0000259" key="8">
    <source>
        <dbReference type="PROSITE" id="PS50928"/>
    </source>
</evidence>
<feature type="transmembrane region" description="Helical" evidence="7">
    <location>
        <begin position="74"/>
        <end position="93"/>
    </location>
</feature>
<name>A0A6B0YVT0_9CHLR</name>
<feature type="transmembrane region" description="Helical" evidence="7">
    <location>
        <begin position="141"/>
        <end position="167"/>
    </location>
</feature>
<sequence>MLDYVIRRVLIAIPTLLLISFICFIVINLPAGDVITTYEQNLVGNRGWGEEEARIEGDNIRREYGLDRPIPIQYFYWLFAFLQGDFGVSLVTYDRVASEVIWTNLGYTMLIASLSLGLSWAVGLPVGIYSATRQYSVSDNVFTVMSFIGLSMPGFLLALAILVYMTFVLDLPLLTGLYSPEYADAPWSFGRVKDLAAHIWLPVFVGGIPGIASLMRIMRGNLLDELGRQYVETARAKGMAEKIVVIKHAVRVAINPLISLLGMQFPEIVSGGVITAIVLGLRTIGPTLNSALQAQDVYVASAILMLLSVLLVLGNLVADLLLAWVDPRVRFD</sequence>
<feature type="transmembrane region" description="Helical" evidence="7">
    <location>
        <begin position="199"/>
        <end position="218"/>
    </location>
</feature>
<dbReference type="SUPFAM" id="SSF161098">
    <property type="entry name" value="MetI-like"/>
    <property type="match status" value="1"/>
</dbReference>
<evidence type="ECO:0000256" key="1">
    <source>
        <dbReference type="ARBA" id="ARBA00004651"/>
    </source>
</evidence>
<dbReference type="GO" id="GO:0055085">
    <property type="term" value="P:transmembrane transport"/>
    <property type="evidence" value="ECO:0007669"/>
    <property type="project" value="InterPro"/>
</dbReference>
<accession>A0A6B0YVT0</accession>
<reference evidence="9" key="1">
    <citation type="submission" date="2019-09" db="EMBL/GenBank/DDBJ databases">
        <title>Characterisation of the sponge microbiome using genome-centric metagenomics.</title>
        <authorList>
            <person name="Engelberts J.P."/>
            <person name="Robbins S.J."/>
            <person name="De Goeij J.M."/>
            <person name="Aranda M."/>
            <person name="Bell S.C."/>
            <person name="Webster N.S."/>
        </authorList>
    </citation>
    <scope>NUCLEOTIDE SEQUENCE</scope>
    <source>
        <strain evidence="9">SB0664_bin_27</strain>
    </source>
</reference>
<feature type="transmembrane region" description="Helical" evidence="7">
    <location>
        <begin position="268"/>
        <end position="285"/>
    </location>
</feature>
<dbReference type="PANTHER" id="PTHR30465">
    <property type="entry name" value="INNER MEMBRANE ABC TRANSPORTER"/>
    <property type="match status" value="1"/>
</dbReference>
<dbReference type="PROSITE" id="PS50928">
    <property type="entry name" value="ABC_TM1"/>
    <property type="match status" value="1"/>
</dbReference>
<keyword evidence="2 7" id="KW-0813">Transport</keyword>
<feature type="transmembrane region" description="Helical" evidence="7">
    <location>
        <begin position="6"/>
        <end position="27"/>
    </location>
</feature>
<dbReference type="CDD" id="cd06261">
    <property type="entry name" value="TM_PBP2"/>
    <property type="match status" value="1"/>
</dbReference>
<evidence type="ECO:0000256" key="7">
    <source>
        <dbReference type="RuleBase" id="RU363032"/>
    </source>
</evidence>
<dbReference type="PANTHER" id="PTHR30465:SF43">
    <property type="entry name" value="OLIGOPEPTIDE ABC TRANSPORTER, PERMEASE PROTEIN"/>
    <property type="match status" value="1"/>
</dbReference>
<comment type="caution">
    <text evidence="9">The sequence shown here is derived from an EMBL/GenBank/DDBJ whole genome shotgun (WGS) entry which is preliminary data.</text>
</comment>
<feature type="transmembrane region" description="Helical" evidence="7">
    <location>
        <begin position="297"/>
        <end position="325"/>
    </location>
</feature>
<evidence type="ECO:0000256" key="3">
    <source>
        <dbReference type="ARBA" id="ARBA00022475"/>
    </source>
</evidence>
<evidence type="ECO:0000313" key="9">
    <source>
        <dbReference type="EMBL" id="MXY94501.1"/>
    </source>
</evidence>
<protein>
    <submittedName>
        <fullName evidence="9">ABC transporter permease</fullName>
    </submittedName>
</protein>
<proteinExistence type="inferred from homology"/>
<dbReference type="Gene3D" id="1.10.3720.10">
    <property type="entry name" value="MetI-like"/>
    <property type="match status" value="1"/>
</dbReference>
<comment type="similarity">
    <text evidence="7">Belongs to the binding-protein-dependent transport system permease family.</text>
</comment>
<keyword evidence="3" id="KW-1003">Cell membrane</keyword>
<dbReference type="InterPro" id="IPR045621">
    <property type="entry name" value="BPD_transp_1_N"/>
</dbReference>
<evidence type="ECO:0000256" key="6">
    <source>
        <dbReference type="ARBA" id="ARBA00023136"/>
    </source>
</evidence>
<feature type="transmembrane region" description="Helical" evidence="7">
    <location>
        <begin position="105"/>
        <end position="129"/>
    </location>
</feature>
<dbReference type="Pfam" id="PF19300">
    <property type="entry name" value="BPD_transp_1_N"/>
    <property type="match status" value="1"/>
</dbReference>
<evidence type="ECO:0000256" key="5">
    <source>
        <dbReference type="ARBA" id="ARBA00022989"/>
    </source>
</evidence>
<keyword evidence="6 7" id="KW-0472">Membrane</keyword>
<keyword evidence="4 7" id="KW-0812">Transmembrane</keyword>
<comment type="subcellular location">
    <subcellularLocation>
        <location evidence="1 7">Cell membrane</location>
        <topology evidence="1 7">Multi-pass membrane protein</topology>
    </subcellularLocation>
</comment>
<dbReference type="Pfam" id="PF00528">
    <property type="entry name" value="BPD_transp_1"/>
    <property type="match status" value="1"/>
</dbReference>
<organism evidence="9">
    <name type="scientific">Caldilineaceae bacterium SB0664_bin_27</name>
    <dbReference type="NCBI Taxonomy" id="2605260"/>
    <lineage>
        <taxon>Bacteria</taxon>
        <taxon>Bacillati</taxon>
        <taxon>Chloroflexota</taxon>
        <taxon>Caldilineae</taxon>
        <taxon>Caldilineales</taxon>
        <taxon>Caldilineaceae</taxon>
    </lineage>
</organism>
<dbReference type="EMBL" id="VXRG01000114">
    <property type="protein sequence ID" value="MXY94501.1"/>
    <property type="molecule type" value="Genomic_DNA"/>
</dbReference>
<gene>
    <name evidence="9" type="ORF">F4Y42_13755</name>
</gene>
<evidence type="ECO:0000256" key="2">
    <source>
        <dbReference type="ARBA" id="ARBA00022448"/>
    </source>
</evidence>